<dbReference type="GO" id="GO:0016020">
    <property type="term" value="C:membrane"/>
    <property type="evidence" value="ECO:0007669"/>
    <property type="project" value="InterPro"/>
</dbReference>
<dbReference type="InterPro" id="IPR047589">
    <property type="entry name" value="DUF11_rpt"/>
</dbReference>
<dbReference type="NCBIfam" id="TIGR01451">
    <property type="entry name" value="B_ant_repeat"/>
    <property type="match status" value="1"/>
</dbReference>
<dbReference type="Proteomes" id="UP000198345">
    <property type="component" value="Unassembled WGS sequence"/>
</dbReference>
<dbReference type="InterPro" id="IPR025667">
    <property type="entry name" value="SprB_repeat"/>
</dbReference>
<proteinExistence type="predicted"/>
<evidence type="ECO:0000259" key="1">
    <source>
        <dbReference type="PROSITE" id="PS50060"/>
    </source>
</evidence>
<keyword evidence="3" id="KW-1185">Reference proteome</keyword>
<feature type="non-terminal residue" evidence="2">
    <location>
        <position position="1606"/>
    </location>
</feature>
<dbReference type="PROSITE" id="PS50060">
    <property type="entry name" value="MAM_2"/>
    <property type="match status" value="1"/>
</dbReference>
<dbReference type="EMBL" id="MUGW01000057">
    <property type="protein sequence ID" value="OXA84605.1"/>
    <property type="molecule type" value="Genomic_DNA"/>
</dbReference>
<dbReference type="Pfam" id="PF13573">
    <property type="entry name" value="SprB"/>
    <property type="match status" value="1"/>
</dbReference>
<evidence type="ECO:0000313" key="2">
    <source>
        <dbReference type="EMBL" id="OXA84605.1"/>
    </source>
</evidence>
<sequence length="1606" mass="171963">MIAQNLKPFTTRHDRSLKGDMLLIGNNILSRHSTNSYNGTGYNSDFYMTYVDTDNDSSTFSSSSATLAIPNPACYKIVYAGLYWGAILQEADRRDIEKVKLKLPTGAYHDINGQLIYDANRTPIGRESNKPYACYADITSLVSGQANAQGEYTVANVKSSIGSNGGTGLSAGWSIFIVYEDPKLPAKYITSFDGFSGIGSAQTLGIPVSGFKTIPVGPVRAKFAFAALEGDGGIPGDYLEINRAKISAVNARNQVIRPANNFFNSSVTYIDPATGKTDNFLNRRPASSNTLGYDAGILNVENPQNKVIPNNATSTTITLGSSQDVYFYYFNAIAVDIIEPNIVLTKLVKDAAGNDIGGQAVKLGQSLNYEIGFKNTGNDDATSFTIRDKLPDNIIFNYPADLSPLPAGVTVQNYDDVKKEIIFAVNNSLVKANSIKQTDIKFKVQVIPDCNSFTNACSNSIDNSAYATYRGSLNSSFIISDDPSVNSNTGCILVPKATNFLAGVDTCNYSQNVTLCGTSVDLIAGNGYTTYTWYSDAALTKQIGTGQTLNVKNPGTYYVYNLAAAPCLSISQSFVVTRSGNVTNNPVTPFQDDFVVCRNDGKELPHIILCGANAFREIKTNILGTTSIVWERLDTASCAAASNPDCANEDPACTWNTVWTGANYKADTAGQYRLKLNYTGGCYSIFYFNVYTNLLNPTEKHHDIFCGKPGNITIGGFSSGYEYSLDGINYVPSNSFDIVTPGLYTAYIRQINAPANSCIFTIVDILISKPTFSVTPKITDALCYGEKGSIEVDVAGARGQYSFIIYNDRGQEIGRSGLTNQSNYTFSNLKAGQNYTIEVSTDDGCKDTVYAYIQDYWGQPFTAIAALIEPLTACNTIKGKIKIIATGGLAPYNYELNSSGSFQNSDEFEITTPGTYDILVVDSNNCTTQTSITVTDNPKPVYTITSANSYCYNSGSGEIRVTVTNANGYTMSYSIDNGATFQNSPVFSNVQEGTYDVVVRYGLSYTPVPGQPPLMKNCEDKSQVIITGPASGISASGSVSELAGCTLSGQGGKVRITNVKGGTFPYQYSFDGGATWQATNEKDVLPGQYILKVKDALGCEYTIPYNIVLDPKPADPIITVDPPVFNCNGSATTVVTVTNSSSANFRYEYYLDGNPNTPIDSNTFTNVTSGNHTISVKYVVISVPSYSNLLIEDFGSGTNTTTAGIASAYCYHDLSKPSTCTDRRGTLEDNQYVVTKAIIPNNVNWFEFIDHTSGGSDTNGRFLAVNVGSAAGAYGILYKEPVVDVIPNQPVKVDLFVGNLLRKGVGGAAPIIRIQLVDPSGNVVAQQDTGKIADAPSDPNRNKWVPISISLDPGNNTNLTFVIRSGSLEYNGNDLAIDDISVYQIPKACGTSKDFPFVIATDKAFKASITGFKDVSCFGQNDGEVTITAENFKLPYGFDYSLDGSTWVNSKVSPVIVTGLPARNYNIQVRYDASASTCVQPIPHEVKTPPLLTISASVTSLATCIQGATITATAAGGTTPYEFELRDAAGVAVIAPFQSSGIFTNVGAGVYTVFTRDNNACSSSASAQVTVMSPVLLAAALSNSSNLCYSSTSPATLVVTANGTAP</sequence>
<organism evidence="2 3">
    <name type="scientific">Flavobacterium hercynium</name>
    <dbReference type="NCBI Taxonomy" id="387094"/>
    <lineage>
        <taxon>Bacteria</taxon>
        <taxon>Pseudomonadati</taxon>
        <taxon>Bacteroidota</taxon>
        <taxon>Flavobacteriia</taxon>
        <taxon>Flavobacteriales</taxon>
        <taxon>Flavobacteriaceae</taxon>
        <taxon>Flavobacterium</taxon>
    </lineage>
</organism>
<feature type="domain" description="MAM" evidence="1">
    <location>
        <begin position="1208"/>
        <end position="1391"/>
    </location>
</feature>
<dbReference type="Gene3D" id="2.60.40.740">
    <property type="match status" value="1"/>
</dbReference>
<accession>A0A226GRS3</accession>
<evidence type="ECO:0000313" key="3">
    <source>
        <dbReference type="Proteomes" id="UP000198345"/>
    </source>
</evidence>
<comment type="caution">
    <text evidence="2">The sequence shown here is derived from an EMBL/GenBank/DDBJ whole genome shotgun (WGS) entry which is preliminary data.</text>
</comment>
<dbReference type="InterPro" id="IPR000998">
    <property type="entry name" value="MAM_dom"/>
</dbReference>
<name>A0A226GRS3_9FLAO</name>
<dbReference type="InterPro" id="IPR017868">
    <property type="entry name" value="Filamin/ABP280_repeat-like"/>
</dbReference>
<dbReference type="PROSITE" id="PS50194">
    <property type="entry name" value="FILAMIN_REPEAT"/>
    <property type="match status" value="1"/>
</dbReference>
<reference evidence="2 3" key="1">
    <citation type="submission" date="2016-11" db="EMBL/GenBank/DDBJ databases">
        <title>Whole genomes of Flavobacteriaceae.</title>
        <authorList>
            <person name="Stine C."/>
            <person name="Li C."/>
            <person name="Tadesse D."/>
        </authorList>
    </citation>
    <scope>NUCLEOTIDE SEQUENCE [LARGE SCALE GENOMIC DNA]</scope>
    <source>
        <strain evidence="2 3">DSM 18292</strain>
    </source>
</reference>
<protein>
    <recommendedName>
        <fullName evidence="1">MAM domain-containing protein</fullName>
    </recommendedName>
</protein>
<gene>
    <name evidence="2" type="ORF">B0A66_20730</name>
</gene>